<name>A0ABZ0QJ43_9VIBR</name>
<protein>
    <submittedName>
        <fullName evidence="1">Tetratricopeptide repeat protein</fullName>
    </submittedName>
</protein>
<dbReference type="Pfam" id="PF14559">
    <property type="entry name" value="TPR_19"/>
    <property type="match status" value="1"/>
</dbReference>
<sequence>MDLSFPIHNKKSSDTGLPLATGFVRLIGALSAVFAAHSYAGTVDTYPYEVQWSKCQYQTEKEKQPPCFSALVDELYQLHNQYPNDADIQALWGINIASLAGVSGLSQALKLIDKSKEIIEQALEMDPEALNGAPYVTLGALYYRAPGWPLSFGDDDLAAQFLEKGVKRNPNNSSTLYFYADFLASQGEKEQAIKILQRALDLPINPKYKIGDMGRREDIKVLLASLK</sequence>
<proteinExistence type="predicted"/>
<evidence type="ECO:0000313" key="1">
    <source>
        <dbReference type="EMBL" id="WPC76528.1"/>
    </source>
</evidence>
<dbReference type="InterPro" id="IPR019734">
    <property type="entry name" value="TPR_rpt"/>
</dbReference>
<dbReference type="SUPFAM" id="SSF48452">
    <property type="entry name" value="TPR-like"/>
    <property type="match status" value="1"/>
</dbReference>
<dbReference type="RefSeq" id="WP_261896935.1">
    <property type="nucleotide sequence ID" value="NZ_AP024896.1"/>
</dbReference>
<reference evidence="1 2" key="1">
    <citation type="submission" date="2023-11" db="EMBL/GenBank/DDBJ databases">
        <title>Plant-associative lifestyle of Vibrio porteresiae and its evolutionary dynamics.</title>
        <authorList>
            <person name="Rameshkumar N."/>
            <person name="Kirti K."/>
        </authorList>
    </citation>
    <scope>NUCLEOTIDE SEQUENCE [LARGE SCALE GENOMIC DNA]</scope>
    <source>
        <strain evidence="1 2">MSSRF30</strain>
    </source>
</reference>
<organism evidence="1 2">
    <name type="scientific">Vibrio porteresiae DSM 19223</name>
    <dbReference type="NCBI Taxonomy" id="1123496"/>
    <lineage>
        <taxon>Bacteria</taxon>
        <taxon>Pseudomonadati</taxon>
        <taxon>Pseudomonadota</taxon>
        <taxon>Gammaproteobacteria</taxon>
        <taxon>Vibrionales</taxon>
        <taxon>Vibrionaceae</taxon>
        <taxon>Vibrio</taxon>
    </lineage>
</organism>
<dbReference type="InterPro" id="IPR011990">
    <property type="entry name" value="TPR-like_helical_dom_sf"/>
</dbReference>
<dbReference type="Proteomes" id="UP001304071">
    <property type="component" value="Chromosome 2"/>
</dbReference>
<gene>
    <name evidence="1" type="ORF">R8Z52_18540</name>
</gene>
<dbReference type="Gene3D" id="1.25.40.10">
    <property type="entry name" value="Tetratricopeptide repeat domain"/>
    <property type="match status" value="1"/>
</dbReference>
<evidence type="ECO:0000313" key="2">
    <source>
        <dbReference type="Proteomes" id="UP001304071"/>
    </source>
</evidence>
<dbReference type="EMBL" id="CP138204">
    <property type="protein sequence ID" value="WPC76528.1"/>
    <property type="molecule type" value="Genomic_DNA"/>
</dbReference>
<dbReference type="Pfam" id="PF13181">
    <property type="entry name" value="TPR_8"/>
    <property type="match status" value="1"/>
</dbReference>
<accession>A0ABZ0QJ43</accession>
<keyword evidence="2" id="KW-1185">Reference proteome</keyword>